<evidence type="ECO:0000313" key="2">
    <source>
        <dbReference type="EMBL" id="TMW60463.1"/>
    </source>
</evidence>
<reference evidence="2" key="1">
    <citation type="submission" date="2019-03" db="EMBL/GenBank/DDBJ databases">
        <title>Long read genome sequence of the mycoparasitic Pythium oligandrum ATCC 38472 isolated from sugarbeet rhizosphere.</title>
        <authorList>
            <person name="Gaulin E."/>
        </authorList>
    </citation>
    <scope>NUCLEOTIDE SEQUENCE</scope>
    <source>
        <strain evidence="2">ATCC 38472_TT</strain>
    </source>
</reference>
<dbReference type="PANTHER" id="PTHR35796">
    <property type="entry name" value="HYPOTHETICAL CYTOSOLIC PROTEIN"/>
    <property type="match status" value="1"/>
</dbReference>
<feature type="compositionally biased region" description="Polar residues" evidence="1">
    <location>
        <begin position="53"/>
        <end position="66"/>
    </location>
</feature>
<organism evidence="2 3">
    <name type="scientific">Pythium oligandrum</name>
    <name type="common">Mycoparasitic fungus</name>
    <dbReference type="NCBI Taxonomy" id="41045"/>
    <lineage>
        <taxon>Eukaryota</taxon>
        <taxon>Sar</taxon>
        <taxon>Stramenopiles</taxon>
        <taxon>Oomycota</taxon>
        <taxon>Peronosporomycetes</taxon>
        <taxon>Pythiales</taxon>
        <taxon>Pythiaceae</taxon>
        <taxon>Pythium</taxon>
    </lineage>
</organism>
<evidence type="ECO:0000313" key="3">
    <source>
        <dbReference type="Proteomes" id="UP000794436"/>
    </source>
</evidence>
<dbReference type="PANTHER" id="PTHR35796:SF3">
    <property type="entry name" value="BHLH DOMAIN-CONTAINING PROTEIN"/>
    <property type="match status" value="1"/>
</dbReference>
<evidence type="ECO:0000256" key="1">
    <source>
        <dbReference type="SAM" id="MobiDB-lite"/>
    </source>
</evidence>
<dbReference type="OrthoDB" id="126400at2759"/>
<feature type="region of interest" description="Disordered" evidence="1">
    <location>
        <begin position="35"/>
        <end position="88"/>
    </location>
</feature>
<comment type="caution">
    <text evidence="2">The sequence shown here is derived from an EMBL/GenBank/DDBJ whole genome shotgun (WGS) entry which is preliminary data.</text>
</comment>
<accession>A0A8K1FJ73</accession>
<proteinExistence type="predicted"/>
<dbReference type="Proteomes" id="UP000794436">
    <property type="component" value="Unassembled WGS sequence"/>
</dbReference>
<gene>
    <name evidence="2" type="ORF">Poli38472_000505</name>
</gene>
<sequence length="432" mass="49320">MTDDADSFDALARLLEDPSYTDDVLSRLLMADDGAQPLTSSESGTASPDGDSMGSSSQASPHSTETVKQRKKKRQPGYNSNKARDGRRLEIMQLKETVAHLEELAAQLQQQKAKRGVVNTDELGLHHAISVWETIAMRQLAERRRSEEENSRLKIALDDQVRLTKSLERLLTRPSTTQGFELNGISVPRSKYLARRRDPTTYDELYRDTESGCRAIDSLFQRLGIRDMEHSFRDMKLIQDTRGGMQLEIFQNEVLPLKAELAGDFVWRRCSECMYRIPFRLYYDRIHEGGDRDQDLTLERMEMKFESDVAADVSSMQVMRRYNEDGRVAIVWSATLLPQTFAGQEVEGLRFLERGSILVEQPKTLDAETHSIFKMYISFSPFLADNATPLDPALVKRVTEFIYANGATMASKLHQELENLLIQELLMLPQRK</sequence>
<feature type="compositionally biased region" description="Polar residues" evidence="1">
    <location>
        <begin position="37"/>
        <end position="46"/>
    </location>
</feature>
<dbReference type="EMBL" id="SPLM01000108">
    <property type="protein sequence ID" value="TMW60463.1"/>
    <property type="molecule type" value="Genomic_DNA"/>
</dbReference>
<name>A0A8K1FJ73_PYTOL</name>
<keyword evidence="3" id="KW-1185">Reference proteome</keyword>
<dbReference type="AlphaFoldDB" id="A0A8K1FJ73"/>
<protein>
    <submittedName>
        <fullName evidence="2">Uncharacterized protein</fullName>
    </submittedName>
</protein>